<organism evidence="1">
    <name type="scientific">Macrococcus psychrotolerans</name>
    <dbReference type="NCBI Taxonomy" id="3039389"/>
    <lineage>
        <taxon>Bacteria</taxon>
        <taxon>Bacillati</taxon>
        <taxon>Bacillota</taxon>
        <taxon>Bacilli</taxon>
        <taxon>Bacillales</taxon>
        <taxon>Staphylococcaceae</taxon>
        <taxon>Macrococcus</taxon>
    </lineage>
</organism>
<reference evidence="1" key="1">
    <citation type="submission" date="2024-06" db="EMBL/GenBank/DDBJ databases">
        <title>Prevalence and characterization of methicillin-resistant Macrococcus spp. in food producing animals and meat in Switzerland in 2019.</title>
        <authorList>
            <person name="Keller J.E."/>
            <person name="Schwendener S."/>
            <person name="Neuenschwander J."/>
            <person name="Overesch G."/>
            <person name="Perreten V."/>
        </authorList>
    </citation>
    <scope>NUCLEOTIDE SEQUENCE</scope>
    <source>
        <strain evidence="1">19Msa1099</strain>
        <plasmid evidence="1">p19Msa1047_11</plasmid>
    </source>
</reference>
<evidence type="ECO:0000313" key="1">
    <source>
        <dbReference type="EMBL" id="QYA34061.1"/>
    </source>
</evidence>
<evidence type="ECO:0008006" key="2">
    <source>
        <dbReference type="Google" id="ProtNLM"/>
    </source>
</evidence>
<protein>
    <recommendedName>
        <fullName evidence="2">Lipoprotein</fullName>
    </recommendedName>
</protein>
<dbReference type="AlphaFoldDB" id="A0AAT9P9H0"/>
<proteinExistence type="predicted"/>
<dbReference type="EMBL" id="CP079956">
    <property type="protein sequence ID" value="QYA34061.1"/>
    <property type="molecule type" value="Genomic_DNA"/>
</dbReference>
<keyword evidence="1" id="KW-0614">Plasmid</keyword>
<gene>
    <name evidence="1" type="ORF">KYI10_11725</name>
</gene>
<geneLocation type="plasmid" evidence="1">
    <name>p19Msa1047_11</name>
</geneLocation>
<name>A0AAT9P9H0_9STAP</name>
<sequence length="262" mass="29956">MKKILPILLIFILIVSACSGEKEEKKKDAKKESNQIVEADGTLNLKNYLHKKGNVAFLVRNTDGSQTLDEKTKVDAIIVSKGKEMQVFNTGFEEVNSLLLEDINKMGSNKQAADMGKMFDKALLERDVKYMNETHKKGTDRTNKKNEEWGKETHEFIPLTKEYTLPEDRKLVYEEREEHGKKAIFMNVKPRTWHNNTSNYYEPKLRIVYNSDIGYNFTEMLPLTEVGNKKYIGISTVANDQNEAKMVIVEAPKGTKKISSGL</sequence>
<accession>A0AAT9P9H0</accession>
<dbReference type="PROSITE" id="PS51257">
    <property type="entry name" value="PROKAR_LIPOPROTEIN"/>
    <property type="match status" value="1"/>
</dbReference>